<evidence type="ECO:0000259" key="2">
    <source>
        <dbReference type="Pfam" id="PF07811"/>
    </source>
</evidence>
<keyword evidence="1" id="KW-0472">Membrane</keyword>
<feature type="transmembrane region" description="Helical" evidence="1">
    <location>
        <begin position="20"/>
        <end position="50"/>
    </location>
</feature>
<proteinExistence type="predicted"/>
<feature type="domain" description="TadE-like" evidence="2">
    <location>
        <begin position="17"/>
        <end position="59"/>
    </location>
</feature>
<reference evidence="4" key="1">
    <citation type="journal article" date="2019" name="Int. J. Syst. Evol. Microbiol.">
        <title>The Global Catalogue of Microorganisms (GCM) 10K type strain sequencing project: providing services to taxonomists for standard genome sequencing and annotation.</title>
        <authorList>
            <consortium name="The Broad Institute Genomics Platform"/>
            <consortium name="The Broad Institute Genome Sequencing Center for Infectious Disease"/>
            <person name="Wu L."/>
            <person name="Ma J."/>
        </authorList>
    </citation>
    <scope>NUCLEOTIDE SEQUENCE [LARGE SCALE GENOMIC DNA]</scope>
    <source>
        <strain evidence="4">KCTC 62164</strain>
    </source>
</reference>
<sequence length="187" mass="20365">MGWFNRKLHRIKRNEQGSVLIETALGLPILLITIIGVLEVANMLFVSIAVENAVLRASRFGITGSNGEAVSRIDQVRTIIEENTFGRVNMDTVDIQTLVYDQFSDIGEPEPYEDDNDSGTWDEGEAYTDVNGNGAWDADMGTEGLGGAGDIVLYRINYAANSLSGLTDWAGKSVNVSSTVAVRNEPY</sequence>
<name>A0ABV7D6K8_9PROT</name>
<dbReference type="InterPro" id="IPR012495">
    <property type="entry name" value="TadE-like_dom"/>
</dbReference>
<organism evidence="3 4">
    <name type="scientific">Kordiimonas pumila</name>
    <dbReference type="NCBI Taxonomy" id="2161677"/>
    <lineage>
        <taxon>Bacteria</taxon>
        <taxon>Pseudomonadati</taxon>
        <taxon>Pseudomonadota</taxon>
        <taxon>Alphaproteobacteria</taxon>
        <taxon>Kordiimonadales</taxon>
        <taxon>Kordiimonadaceae</taxon>
        <taxon>Kordiimonas</taxon>
    </lineage>
</organism>
<keyword evidence="1" id="KW-1133">Transmembrane helix</keyword>
<comment type="caution">
    <text evidence="3">The sequence shown here is derived from an EMBL/GenBank/DDBJ whole genome shotgun (WGS) entry which is preliminary data.</text>
</comment>
<keyword evidence="1" id="KW-0812">Transmembrane</keyword>
<dbReference type="Pfam" id="PF07811">
    <property type="entry name" value="TadE"/>
    <property type="match status" value="1"/>
</dbReference>
<protein>
    <submittedName>
        <fullName evidence="3">TadE/TadG family type IV pilus assembly protein</fullName>
    </submittedName>
</protein>
<dbReference type="Proteomes" id="UP001595444">
    <property type="component" value="Unassembled WGS sequence"/>
</dbReference>
<dbReference type="EMBL" id="JBHRSL010000010">
    <property type="protein sequence ID" value="MFC3052510.1"/>
    <property type="molecule type" value="Genomic_DNA"/>
</dbReference>
<accession>A0ABV7D6K8</accession>
<gene>
    <name evidence="3" type="ORF">ACFOKA_11410</name>
</gene>
<evidence type="ECO:0000313" key="3">
    <source>
        <dbReference type="EMBL" id="MFC3052510.1"/>
    </source>
</evidence>
<keyword evidence="4" id="KW-1185">Reference proteome</keyword>
<evidence type="ECO:0000256" key="1">
    <source>
        <dbReference type="SAM" id="Phobius"/>
    </source>
</evidence>
<evidence type="ECO:0000313" key="4">
    <source>
        <dbReference type="Proteomes" id="UP001595444"/>
    </source>
</evidence>
<dbReference type="RefSeq" id="WP_194213828.1">
    <property type="nucleotide sequence ID" value="NZ_CP061205.1"/>
</dbReference>